<proteinExistence type="predicted"/>
<dbReference type="CDD" id="cd00082">
    <property type="entry name" value="HisKA"/>
    <property type="match status" value="1"/>
</dbReference>
<feature type="transmembrane region" description="Helical" evidence="8">
    <location>
        <begin position="69"/>
        <end position="87"/>
    </location>
</feature>
<dbReference type="GO" id="GO:0009927">
    <property type="term" value="F:histidine phosphotransfer kinase activity"/>
    <property type="evidence" value="ECO:0007669"/>
    <property type="project" value="TreeGrafter"/>
</dbReference>
<comment type="caution">
    <text evidence="11">The sequence shown here is derived from an EMBL/GenBank/DDBJ whole genome shotgun (WGS) entry which is preliminary data.</text>
</comment>
<dbReference type="AlphaFoldDB" id="A0A235EID7"/>
<feature type="transmembrane region" description="Helical" evidence="8">
    <location>
        <begin position="184"/>
        <end position="206"/>
    </location>
</feature>
<keyword evidence="3 6" id="KW-0597">Phosphoprotein</keyword>
<dbReference type="SMART" id="SM00448">
    <property type="entry name" value="REC"/>
    <property type="match status" value="1"/>
</dbReference>
<keyword evidence="5" id="KW-0418">Kinase</keyword>
<reference evidence="11 12" key="1">
    <citation type="submission" date="2017-07" db="EMBL/GenBank/DDBJ databases">
        <title>Acidovorax KNDSW TSA 6 genome sequence and assembly.</title>
        <authorList>
            <person name="Mayilraj S."/>
        </authorList>
    </citation>
    <scope>NUCLEOTIDE SEQUENCE [LARGE SCALE GENOMIC DNA]</scope>
    <source>
        <strain evidence="11 12">KNDSW-TSA6</strain>
    </source>
</reference>
<evidence type="ECO:0000256" key="4">
    <source>
        <dbReference type="ARBA" id="ARBA00022679"/>
    </source>
</evidence>
<dbReference type="InterPro" id="IPR005467">
    <property type="entry name" value="His_kinase_dom"/>
</dbReference>
<dbReference type="CDD" id="cd00156">
    <property type="entry name" value="REC"/>
    <property type="match status" value="1"/>
</dbReference>
<keyword evidence="8" id="KW-0472">Membrane</keyword>
<dbReference type="Gene3D" id="1.10.287.130">
    <property type="match status" value="1"/>
</dbReference>
<dbReference type="SMART" id="SM00388">
    <property type="entry name" value="HisKA"/>
    <property type="match status" value="1"/>
</dbReference>
<keyword evidence="4" id="KW-0808">Transferase</keyword>
<dbReference type="InterPro" id="IPR003594">
    <property type="entry name" value="HATPase_dom"/>
</dbReference>
<dbReference type="SUPFAM" id="SSF47384">
    <property type="entry name" value="Homodimeric domain of signal transducing histidine kinase"/>
    <property type="match status" value="1"/>
</dbReference>
<accession>A0A235EID7</accession>
<protein>
    <recommendedName>
        <fullName evidence="2">histidine kinase</fullName>
        <ecNumber evidence="2">2.7.13.3</ecNumber>
    </recommendedName>
</protein>
<dbReference type="OrthoDB" id="6114847at2"/>
<keyword evidence="8" id="KW-0812">Transmembrane</keyword>
<dbReference type="Proteomes" id="UP000215441">
    <property type="component" value="Unassembled WGS sequence"/>
</dbReference>
<feature type="modified residue" description="4-aspartylphosphate" evidence="6">
    <location>
        <position position="553"/>
    </location>
</feature>
<evidence type="ECO:0000256" key="2">
    <source>
        <dbReference type="ARBA" id="ARBA00012438"/>
    </source>
</evidence>
<keyword evidence="8" id="KW-1133">Transmembrane helix</keyword>
<dbReference type="InterPro" id="IPR036890">
    <property type="entry name" value="HATPase_C_sf"/>
</dbReference>
<dbReference type="PRINTS" id="PR00344">
    <property type="entry name" value="BCTRLSENSOR"/>
</dbReference>
<dbReference type="SUPFAM" id="SSF52172">
    <property type="entry name" value="CheY-like"/>
    <property type="match status" value="1"/>
</dbReference>
<dbReference type="Pfam" id="PF00072">
    <property type="entry name" value="Response_reg"/>
    <property type="match status" value="1"/>
</dbReference>
<dbReference type="EC" id="2.7.13.3" evidence="2"/>
<name>A0A235EID7_9BURK</name>
<organism evidence="11 12">
    <name type="scientific">Acidovorax kalamii</name>
    <dbReference type="NCBI Taxonomy" id="2004485"/>
    <lineage>
        <taxon>Bacteria</taxon>
        <taxon>Pseudomonadati</taxon>
        <taxon>Pseudomonadota</taxon>
        <taxon>Betaproteobacteria</taxon>
        <taxon>Burkholderiales</taxon>
        <taxon>Comamonadaceae</taxon>
        <taxon>Acidovorax</taxon>
    </lineage>
</organism>
<feature type="domain" description="Response regulatory" evidence="10">
    <location>
        <begin position="503"/>
        <end position="618"/>
    </location>
</feature>
<gene>
    <name evidence="11" type="ORF">CBY09_21985</name>
</gene>
<evidence type="ECO:0000313" key="11">
    <source>
        <dbReference type="EMBL" id="OYD48205.1"/>
    </source>
</evidence>
<evidence type="ECO:0000256" key="7">
    <source>
        <dbReference type="SAM" id="MobiDB-lite"/>
    </source>
</evidence>
<dbReference type="Pfam" id="PF00512">
    <property type="entry name" value="HisKA"/>
    <property type="match status" value="1"/>
</dbReference>
<evidence type="ECO:0000256" key="6">
    <source>
        <dbReference type="PROSITE-ProRule" id="PRU00169"/>
    </source>
</evidence>
<dbReference type="InterPro" id="IPR001789">
    <property type="entry name" value="Sig_transdc_resp-reg_receiver"/>
</dbReference>
<evidence type="ECO:0000256" key="3">
    <source>
        <dbReference type="ARBA" id="ARBA00022553"/>
    </source>
</evidence>
<evidence type="ECO:0000256" key="8">
    <source>
        <dbReference type="SAM" id="Phobius"/>
    </source>
</evidence>
<dbReference type="Pfam" id="PF02518">
    <property type="entry name" value="HATPase_c"/>
    <property type="match status" value="1"/>
</dbReference>
<sequence length="628" mass="68156">MKARATCRKSSSSARWRSRPPHTGRPAHANIVGMSINPEPVLSWSALPPAARLQLLGNSFLRVRDGCTVMPLLGLAGSAWLHVLGLWPLSITLWWVASLSLVGIAWGAWALWQRDMRQMAAGSGEPAALLTTWLRRVQPLAALYGALLMSLAACAGPEAPFELRVVLVCGGTLVMAARADHQSAALVVYLHFFFASLAVGLLSLPYVFPQHWLYLLPLYLLFGVFLRNARISHQFFLSNIDLSERFRAAKSEAEQALSVKNQFLATASHDLRQPVHAVGLLAESVALRNRDPALVGTLQDLRQGVQSLQWMCNALLDLSRIEAGAVQARLQPVELAPLLHEVATLLGESARARGLALRLRAPPAGTRVQADPMLLRQCVVNLVHNALRYTQHGGVLLAVRPRSGHWQVEVWDTGPGVAAEEHERIFSPFTQSGAATRAADDAGYGLGLAVVARCAELMEAPLGLASRLGRGSRFWLRLRSAAADEAPRAAALALAPQGSLQGRCLVVEDDPQAAAGWRQLLQDWGVEARCAADGAEAQHLLAQGFAPQVILCDERLRSGQSGFALLQSLEELCPDAALAMVSGEWDSPALRQAEAEGYLVLRKPVAPELLHTLLRQWLTEMPGKLSKR</sequence>
<comment type="catalytic activity">
    <reaction evidence="1">
        <text>ATP + protein L-histidine = ADP + protein N-phospho-L-histidine.</text>
        <dbReference type="EC" id="2.7.13.3"/>
    </reaction>
</comment>
<dbReference type="PROSITE" id="PS50110">
    <property type="entry name" value="RESPONSE_REGULATORY"/>
    <property type="match status" value="1"/>
</dbReference>
<dbReference type="GO" id="GO:0005886">
    <property type="term" value="C:plasma membrane"/>
    <property type="evidence" value="ECO:0007669"/>
    <property type="project" value="TreeGrafter"/>
</dbReference>
<dbReference type="PANTHER" id="PTHR43047:SF9">
    <property type="entry name" value="HISTIDINE KINASE"/>
    <property type="match status" value="1"/>
</dbReference>
<dbReference type="PROSITE" id="PS50109">
    <property type="entry name" value="HIS_KIN"/>
    <property type="match status" value="1"/>
</dbReference>
<dbReference type="InterPro" id="IPR011006">
    <property type="entry name" value="CheY-like_superfamily"/>
</dbReference>
<feature type="domain" description="Histidine kinase" evidence="9">
    <location>
        <begin position="266"/>
        <end position="482"/>
    </location>
</feature>
<dbReference type="SMART" id="SM00387">
    <property type="entry name" value="HATPase_c"/>
    <property type="match status" value="1"/>
</dbReference>
<feature type="transmembrane region" description="Helical" evidence="8">
    <location>
        <begin position="93"/>
        <end position="112"/>
    </location>
</feature>
<dbReference type="PANTHER" id="PTHR43047">
    <property type="entry name" value="TWO-COMPONENT HISTIDINE PROTEIN KINASE"/>
    <property type="match status" value="1"/>
</dbReference>
<keyword evidence="12" id="KW-1185">Reference proteome</keyword>
<dbReference type="SUPFAM" id="SSF55874">
    <property type="entry name" value="ATPase domain of HSP90 chaperone/DNA topoisomerase II/histidine kinase"/>
    <property type="match status" value="1"/>
</dbReference>
<dbReference type="InterPro" id="IPR036097">
    <property type="entry name" value="HisK_dim/P_sf"/>
</dbReference>
<evidence type="ECO:0000259" key="10">
    <source>
        <dbReference type="PROSITE" id="PS50110"/>
    </source>
</evidence>
<dbReference type="InterPro" id="IPR004358">
    <property type="entry name" value="Sig_transdc_His_kin-like_C"/>
</dbReference>
<evidence type="ECO:0000259" key="9">
    <source>
        <dbReference type="PROSITE" id="PS50109"/>
    </source>
</evidence>
<dbReference type="EMBL" id="NOIG01000013">
    <property type="protein sequence ID" value="OYD48205.1"/>
    <property type="molecule type" value="Genomic_DNA"/>
</dbReference>
<evidence type="ECO:0000313" key="12">
    <source>
        <dbReference type="Proteomes" id="UP000215441"/>
    </source>
</evidence>
<dbReference type="Gene3D" id="3.40.50.2300">
    <property type="match status" value="1"/>
</dbReference>
<evidence type="ECO:0000256" key="1">
    <source>
        <dbReference type="ARBA" id="ARBA00000085"/>
    </source>
</evidence>
<evidence type="ECO:0000256" key="5">
    <source>
        <dbReference type="ARBA" id="ARBA00022777"/>
    </source>
</evidence>
<dbReference type="InterPro" id="IPR003661">
    <property type="entry name" value="HisK_dim/P_dom"/>
</dbReference>
<dbReference type="GO" id="GO:0000155">
    <property type="term" value="F:phosphorelay sensor kinase activity"/>
    <property type="evidence" value="ECO:0007669"/>
    <property type="project" value="InterPro"/>
</dbReference>
<dbReference type="Gene3D" id="3.30.565.10">
    <property type="entry name" value="Histidine kinase-like ATPase, C-terminal domain"/>
    <property type="match status" value="1"/>
</dbReference>
<feature type="region of interest" description="Disordered" evidence="7">
    <location>
        <begin position="1"/>
        <end position="28"/>
    </location>
</feature>